<sequence>MYTCKDSTEITLIPVWFNSEITIDNSSIFKKSWYVRGVKYIVDFIDESGNPRTTDTKSTAVKDSDCITEEDDNEKEEIGAGGDGDNIVQEENTTVRDPMEYCEHIQSEVKKAKQRVATKKIYPELTPEQMDEERRVQREQLQAIFKLMESQGGKFGIENIDDMQQQMKLYA</sequence>
<dbReference type="PANTHER" id="PTHR21845:SF2">
    <property type="entry name" value="MATRIX-REMODELING-ASSOCIATED PROTEIN 7"/>
    <property type="match status" value="1"/>
</dbReference>
<proteinExistence type="predicted"/>
<keyword evidence="4" id="KW-1185">Reference proteome</keyword>
<name>A0AA89BQ56_PINIB</name>
<protein>
    <recommendedName>
        <fullName evidence="2">Matrix-remodeling-associated protein 7 helical domain-containing protein</fullName>
    </recommendedName>
</protein>
<feature type="compositionally biased region" description="Acidic residues" evidence="1">
    <location>
        <begin position="66"/>
        <end position="75"/>
    </location>
</feature>
<dbReference type="InterPro" id="IPR057534">
    <property type="entry name" value="MXRA7_helical"/>
</dbReference>
<organism evidence="3 4">
    <name type="scientific">Pinctada imbricata</name>
    <name type="common">Atlantic pearl-oyster</name>
    <name type="synonym">Pinctada martensii</name>
    <dbReference type="NCBI Taxonomy" id="66713"/>
    <lineage>
        <taxon>Eukaryota</taxon>
        <taxon>Metazoa</taxon>
        <taxon>Spiralia</taxon>
        <taxon>Lophotrochozoa</taxon>
        <taxon>Mollusca</taxon>
        <taxon>Bivalvia</taxon>
        <taxon>Autobranchia</taxon>
        <taxon>Pteriomorphia</taxon>
        <taxon>Pterioida</taxon>
        <taxon>Pterioidea</taxon>
        <taxon>Pteriidae</taxon>
        <taxon>Pinctada</taxon>
    </lineage>
</organism>
<dbReference type="InterPro" id="IPR026622">
    <property type="entry name" value="Mxra7"/>
</dbReference>
<dbReference type="Pfam" id="PF25473">
    <property type="entry name" value="MXRA7_helical"/>
    <property type="match status" value="1"/>
</dbReference>
<evidence type="ECO:0000256" key="1">
    <source>
        <dbReference type="SAM" id="MobiDB-lite"/>
    </source>
</evidence>
<feature type="domain" description="Matrix-remodeling-associated protein 7 helical" evidence="2">
    <location>
        <begin position="110"/>
        <end position="170"/>
    </location>
</feature>
<dbReference type="AlphaFoldDB" id="A0AA89BQ56"/>
<feature type="region of interest" description="Disordered" evidence="1">
    <location>
        <begin position="66"/>
        <end position="96"/>
    </location>
</feature>
<evidence type="ECO:0000259" key="2">
    <source>
        <dbReference type="Pfam" id="PF25473"/>
    </source>
</evidence>
<accession>A0AA89BQ56</accession>
<evidence type="ECO:0000313" key="4">
    <source>
        <dbReference type="Proteomes" id="UP001186944"/>
    </source>
</evidence>
<evidence type="ECO:0000313" key="3">
    <source>
        <dbReference type="EMBL" id="KAK3091255.1"/>
    </source>
</evidence>
<dbReference type="Proteomes" id="UP001186944">
    <property type="component" value="Unassembled WGS sequence"/>
</dbReference>
<dbReference type="EMBL" id="VSWD01000010">
    <property type="protein sequence ID" value="KAK3091255.1"/>
    <property type="molecule type" value="Genomic_DNA"/>
</dbReference>
<reference evidence="3" key="1">
    <citation type="submission" date="2019-08" db="EMBL/GenBank/DDBJ databases">
        <title>The improved chromosome-level genome for the pearl oyster Pinctada fucata martensii using PacBio sequencing and Hi-C.</title>
        <authorList>
            <person name="Zheng Z."/>
        </authorList>
    </citation>
    <scope>NUCLEOTIDE SEQUENCE</scope>
    <source>
        <strain evidence="3">ZZ-2019</strain>
        <tissue evidence="3">Adductor muscle</tissue>
    </source>
</reference>
<comment type="caution">
    <text evidence="3">The sequence shown here is derived from an EMBL/GenBank/DDBJ whole genome shotgun (WGS) entry which is preliminary data.</text>
</comment>
<dbReference type="PANTHER" id="PTHR21845">
    <property type="entry name" value="TRANSMEMBRANE ANCHOR PROTEIN 1"/>
    <property type="match status" value="1"/>
</dbReference>
<gene>
    <name evidence="3" type="ORF">FSP39_018322</name>
</gene>